<dbReference type="Proteomes" id="UP000239263">
    <property type="component" value="Unassembled WGS sequence"/>
</dbReference>
<dbReference type="EMBL" id="MSCO01000003">
    <property type="protein sequence ID" value="PQJ83318.1"/>
    <property type="molecule type" value="Genomic_DNA"/>
</dbReference>
<feature type="domain" description="Capsule biosynthesis GfcC-like N-terminal" evidence="3">
    <location>
        <begin position="35"/>
        <end position="159"/>
    </location>
</feature>
<accession>A0A2S7X0N9</accession>
<evidence type="ECO:0000259" key="3">
    <source>
        <dbReference type="Pfam" id="PF20616"/>
    </source>
</evidence>
<dbReference type="InterPro" id="IPR010425">
    <property type="entry name" value="Caps_synth_GfcC-like_C"/>
</dbReference>
<feature type="signal peptide" evidence="1">
    <location>
        <begin position="1"/>
        <end position="21"/>
    </location>
</feature>
<dbReference type="Gene3D" id="3.10.560.10">
    <property type="entry name" value="Outer membrane lipoprotein wza domain like"/>
    <property type="match status" value="1"/>
</dbReference>
<feature type="domain" description="Capsule biosynthesis GfcC-like C-terminal" evidence="2">
    <location>
        <begin position="174"/>
        <end position="258"/>
    </location>
</feature>
<reference evidence="4 5" key="1">
    <citation type="submission" date="2016-12" db="EMBL/GenBank/DDBJ databases">
        <title>Diversity of luminous bacteria.</title>
        <authorList>
            <person name="Yoshizawa S."/>
            <person name="Kogure K."/>
        </authorList>
    </citation>
    <scope>NUCLEOTIDE SEQUENCE [LARGE SCALE GENOMIC DNA]</scope>
    <source>
        <strain evidence="4 5">ATCC 33715</strain>
    </source>
</reference>
<keyword evidence="1" id="KW-0732">Signal</keyword>
<evidence type="ECO:0000313" key="5">
    <source>
        <dbReference type="Proteomes" id="UP000239263"/>
    </source>
</evidence>
<organism evidence="4 5">
    <name type="scientific">Aliivibrio sifiae</name>
    <dbReference type="NCBI Taxonomy" id="566293"/>
    <lineage>
        <taxon>Bacteria</taxon>
        <taxon>Pseudomonadati</taxon>
        <taxon>Pseudomonadota</taxon>
        <taxon>Gammaproteobacteria</taxon>
        <taxon>Vibrionales</taxon>
        <taxon>Vibrionaceae</taxon>
        <taxon>Aliivibrio</taxon>
    </lineage>
</organism>
<dbReference type="Gene3D" id="3.10.20.700">
    <property type="match status" value="1"/>
</dbReference>
<gene>
    <name evidence="4" type="ORF">BTO22_18175</name>
</gene>
<protein>
    <submittedName>
        <fullName evidence="4">Uncharacterized protein</fullName>
    </submittedName>
</protein>
<comment type="caution">
    <text evidence="4">The sequence shown here is derived from an EMBL/GenBank/DDBJ whole genome shotgun (WGS) entry which is preliminary data.</text>
</comment>
<dbReference type="RefSeq" id="WP_105056738.1">
    <property type="nucleotide sequence ID" value="NZ_CAWNRT010000003.1"/>
</dbReference>
<feature type="chain" id="PRO_5015541041" evidence="1">
    <location>
        <begin position="22"/>
        <end position="260"/>
    </location>
</feature>
<dbReference type="InterPro" id="IPR046459">
    <property type="entry name" value="Caps_syn_GfcC_N"/>
</dbReference>
<sequence>MRFLSSLFILLTLSVSTYSVANTSEHASDAKKPLTVTLVKQGVELNYSQPVRLSQVAVDANTQADFYNLGVVLGDKNKQKNSEDLRNNVIDSLSSLSRETSLFSSKNKYDKSATQLILQLEQASFVNRIFTSFDLDLLRINDKANPLLSGHYQLFLGDRPTSVSFFGAIDSDKSIQLPLIEHAIIDDYFETLPLSSVADTSIIYVIQPNGEVQHTEFSVWQNNPVYLAPGAIVFIPFADLPADYSSLNDSIVQLLRNKAF</sequence>
<dbReference type="Pfam" id="PF06251">
    <property type="entry name" value="Caps_syn_GfcC_C"/>
    <property type="match status" value="1"/>
</dbReference>
<evidence type="ECO:0000313" key="4">
    <source>
        <dbReference type="EMBL" id="PQJ83318.1"/>
    </source>
</evidence>
<dbReference type="OrthoDB" id="5814422at2"/>
<evidence type="ECO:0000259" key="2">
    <source>
        <dbReference type="Pfam" id="PF06251"/>
    </source>
</evidence>
<name>A0A2S7X0N9_9GAMM</name>
<dbReference type="Pfam" id="PF20616">
    <property type="entry name" value="Caps_syn_GfcC_N"/>
    <property type="match status" value="1"/>
</dbReference>
<evidence type="ECO:0000256" key="1">
    <source>
        <dbReference type="SAM" id="SignalP"/>
    </source>
</evidence>
<proteinExistence type="predicted"/>
<dbReference type="AlphaFoldDB" id="A0A2S7X0N9"/>